<evidence type="ECO:0000256" key="5">
    <source>
        <dbReference type="ARBA" id="ARBA00013177"/>
    </source>
</evidence>
<comment type="catalytic activity">
    <reaction evidence="10">
        <text>pyranose + acceptor = pyranos-2-ulose + reduced acceptor.</text>
        <dbReference type="EC" id="1.1.99.29"/>
    </reaction>
</comment>
<dbReference type="GO" id="GO:0005576">
    <property type="term" value="C:extracellular region"/>
    <property type="evidence" value="ECO:0007669"/>
    <property type="project" value="UniProtKB-SubCell"/>
</dbReference>
<dbReference type="Pfam" id="PF00732">
    <property type="entry name" value="GMC_oxred_N"/>
    <property type="match status" value="2"/>
</dbReference>
<evidence type="ECO:0000256" key="10">
    <source>
        <dbReference type="ARBA" id="ARBA00033986"/>
    </source>
</evidence>
<dbReference type="EC" id="1.1.99.29" evidence="5"/>
<sequence length="570" mass="61115">MFPGHALSLTLALLAVSVNSVQVIGNVADLPNISFDFIVVGGGTAGNVIANRLTENPHVSVLVLEAGVTNVDATNTIIPFFCPRASPGTPFDWNFTTTPQPGLGGRSIPYPRGHILGGSSSINYLAYTRGSSSDWDSYAKISGDDGWSWKNIQSYIRKNEAWTPPADMHNTQGQFNPAVHSTTGINSVSLSGFPRPIDSRVIATTQQLDEFPFNLDMNSGNPLGIGELDPEYGKGWKEEQLRDIIFGPGLHHPTQLAPEQESPRIRLTASKEVILSAGTVGTPHILLNSGIGDKKALKALGISSVVDLPDVGNNLSDHSILQNSFFVNSTDTYDSVKRNATLAAAQLAQWTLTETGPLTASPIDHIGWLRLPNNTTIFKSFKDPSSGPTAPHYEFLIANGMLGPTLPATGNFMTVSTAVVSPVSRGNITLASNDPFDDPLVNPNLLGSDFDLFTMREAIRSVQRFLSSPAWKGYVIGPFGALATANTDDQLNAYIRAGANTVFHPFGTSAMSPKSSSHGVVNPDLLLKSAKGLRIVDASVLPFVPGAHPQFHVYIVGERASDLIKQKWKL</sequence>
<dbReference type="OrthoDB" id="269227at2759"/>
<dbReference type="InterPro" id="IPR000172">
    <property type="entry name" value="GMC_OxRdtase_N"/>
</dbReference>
<comment type="catalytic activity">
    <reaction evidence="14">
        <text>a pyranoside + acceptor = a pyranosid-3,4-diulose + reduced acceptor.</text>
        <dbReference type="EC" id="1.1.99.29"/>
    </reaction>
</comment>
<comment type="catalytic activity">
    <reaction evidence="13">
        <text>a pyranoside + acceptor = a pyranosid-3-ulose + reduced acceptor.</text>
        <dbReference type="EC" id="1.1.99.29"/>
    </reaction>
</comment>
<evidence type="ECO:0000256" key="6">
    <source>
        <dbReference type="ARBA" id="ARBA00022525"/>
    </source>
</evidence>
<organism evidence="19">
    <name type="scientific">Psilocybe cubensis</name>
    <name type="common">Psychedelic mushroom</name>
    <name type="synonym">Stropharia cubensis</name>
    <dbReference type="NCBI Taxonomy" id="181762"/>
    <lineage>
        <taxon>Eukaryota</taxon>
        <taxon>Fungi</taxon>
        <taxon>Dikarya</taxon>
        <taxon>Basidiomycota</taxon>
        <taxon>Agaricomycotina</taxon>
        <taxon>Agaricomycetes</taxon>
        <taxon>Agaricomycetidae</taxon>
        <taxon>Agaricales</taxon>
        <taxon>Agaricineae</taxon>
        <taxon>Strophariaceae</taxon>
        <taxon>Psilocybe</taxon>
    </lineage>
</organism>
<dbReference type="PIRSF" id="PIRSF000137">
    <property type="entry name" value="Alcohol_oxidase"/>
    <property type="match status" value="1"/>
</dbReference>
<dbReference type="InterPro" id="IPR007867">
    <property type="entry name" value="GMC_OxRtase_C"/>
</dbReference>
<comment type="subcellular location">
    <subcellularLocation>
        <location evidence="2">Secreted</location>
    </subcellularLocation>
</comment>
<evidence type="ECO:0000256" key="12">
    <source>
        <dbReference type="ARBA" id="ARBA00034029"/>
    </source>
</evidence>
<dbReference type="PANTHER" id="PTHR11552">
    <property type="entry name" value="GLUCOSE-METHANOL-CHOLINE GMC OXIDOREDUCTASE"/>
    <property type="match status" value="1"/>
</dbReference>
<evidence type="ECO:0000256" key="14">
    <source>
        <dbReference type="ARBA" id="ARBA00034059"/>
    </source>
</evidence>
<dbReference type="SUPFAM" id="SSF54373">
    <property type="entry name" value="FAD-linked reductases, C-terminal domain"/>
    <property type="match status" value="1"/>
</dbReference>
<keyword evidence="17" id="KW-0732">Signal</keyword>
<dbReference type="PROSITE" id="PS00624">
    <property type="entry name" value="GMC_OXRED_2"/>
    <property type="match status" value="1"/>
</dbReference>
<accession>A0A8H7XWR1</accession>
<comment type="similarity">
    <text evidence="3">Belongs to the GMC oxidoreductase family.</text>
</comment>
<dbReference type="EMBL" id="JAFIQS010000007">
    <property type="protein sequence ID" value="KAG5167055.1"/>
    <property type="molecule type" value="Genomic_DNA"/>
</dbReference>
<comment type="caution">
    <text evidence="19">The sequence shown here is derived from an EMBL/GenBank/DDBJ whole genome shotgun (WGS) entry which is preliminary data.</text>
</comment>
<evidence type="ECO:0000256" key="4">
    <source>
        <dbReference type="ARBA" id="ARBA00011245"/>
    </source>
</evidence>
<reference evidence="19" key="1">
    <citation type="submission" date="2021-02" db="EMBL/GenBank/DDBJ databases">
        <title>Psilocybe cubensis genome.</title>
        <authorList>
            <person name="Mckernan K.J."/>
            <person name="Crawford S."/>
            <person name="Trippe A."/>
            <person name="Kane L.T."/>
            <person name="Mclaughlin S."/>
        </authorList>
    </citation>
    <scope>NUCLEOTIDE SEQUENCE [LARGE SCALE GENOMIC DNA]</scope>
    <source>
        <strain evidence="19">MGC-MH-2018</strain>
    </source>
</reference>
<feature type="active site" description="Proton acceptor" evidence="15">
    <location>
        <position position="548"/>
    </location>
</feature>
<feature type="chain" id="PRO_5034933792" description="pyranose dehydrogenase (acceptor)" evidence="17">
    <location>
        <begin position="21"/>
        <end position="570"/>
    </location>
</feature>
<evidence type="ECO:0000256" key="16">
    <source>
        <dbReference type="PIRSR" id="PIRSR000137-2"/>
    </source>
</evidence>
<feature type="signal peptide" evidence="17">
    <location>
        <begin position="1"/>
        <end position="20"/>
    </location>
</feature>
<feature type="domain" description="Glucose-methanol-choline oxidoreductase N-terminal" evidence="18">
    <location>
        <begin position="278"/>
        <end position="292"/>
    </location>
</feature>
<dbReference type="PANTHER" id="PTHR11552:SF147">
    <property type="entry name" value="CHOLINE DEHYDROGENASE, MITOCHONDRIAL"/>
    <property type="match status" value="1"/>
</dbReference>
<comment type="cofactor">
    <cofactor evidence="1 16">
        <name>FAD</name>
        <dbReference type="ChEBI" id="CHEBI:57692"/>
    </cofactor>
</comment>
<dbReference type="Gene3D" id="3.50.50.60">
    <property type="entry name" value="FAD/NAD(P)-binding domain"/>
    <property type="match status" value="2"/>
</dbReference>
<evidence type="ECO:0000256" key="11">
    <source>
        <dbReference type="ARBA" id="ARBA00034010"/>
    </source>
</evidence>
<gene>
    <name evidence="19" type="ORF">JR316_007392</name>
</gene>
<feature type="active site" description="Proton donor" evidence="15">
    <location>
        <position position="504"/>
    </location>
</feature>
<comment type="subunit">
    <text evidence="4">Monomer.</text>
</comment>
<dbReference type="InterPro" id="IPR036188">
    <property type="entry name" value="FAD/NAD-bd_sf"/>
</dbReference>
<comment type="catalytic activity">
    <reaction evidence="12">
        <text>pyranose + acceptor = pyranos-3-ulose + reduced acceptor.</text>
        <dbReference type="EC" id="1.1.99.29"/>
    </reaction>
</comment>
<dbReference type="Pfam" id="PF05199">
    <property type="entry name" value="GMC_oxred_C"/>
    <property type="match status" value="1"/>
</dbReference>
<keyword evidence="8 16" id="KW-0274">FAD</keyword>
<dbReference type="Gene3D" id="3.30.560.10">
    <property type="entry name" value="Glucose Oxidase, domain 3"/>
    <property type="match status" value="2"/>
</dbReference>
<evidence type="ECO:0000256" key="7">
    <source>
        <dbReference type="ARBA" id="ARBA00022630"/>
    </source>
</evidence>
<evidence type="ECO:0000256" key="9">
    <source>
        <dbReference type="ARBA" id="ARBA00024699"/>
    </source>
</evidence>
<dbReference type="AlphaFoldDB" id="A0A8H7XWR1"/>
<dbReference type="SUPFAM" id="SSF51905">
    <property type="entry name" value="FAD/NAD(P)-binding domain"/>
    <property type="match status" value="1"/>
</dbReference>
<evidence type="ECO:0000256" key="1">
    <source>
        <dbReference type="ARBA" id="ARBA00001974"/>
    </source>
</evidence>
<evidence type="ECO:0000259" key="18">
    <source>
        <dbReference type="PROSITE" id="PS00624"/>
    </source>
</evidence>
<keyword evidence="7" id="KW-0285">Flavoprotein</keyword>
<comment type="function">
    <text evidence="9">Catalyzes the single-oxidation or sequential double oxidation reaction of carbohydrates primarily at carbon-2 and/or carbon-3 with the concomitant reduction of the flavin. The enzyme exhibits a broad sugar substrate specificity, oxidizing different aldopyranoses to the corresponding C-1, C-2, C-3 or C-1,2, C-2,3 and C-3,4 (di)dehydro sugars with substrate-specific regioselectivity. Accepts only a narrow range of electron acceptors such as substituted benzoquinones and complexed metal ions and reacts extremely slowly with O(2) as acceptor. May play a role in the natural recycling of plant matter by oxidizing all major monosaccharides in lignocellulose and by reducing quinone compounds or reactive radical species generated during lignin depolymerization.</text>
</comment>
<dbReference type="GO" id="GO:0033718">
    <property type="term" value="F:pyranose dehydrogenase (acceptor) activity"/>
    <property type="evidence" value="ECO:0007669"/>
    <property type="project" value="UniProtKB-EC"/>
</dbReference>
<name>A0A8H7XWR1_PSICU</name>
<evidence type="ECO:0000313" key="19">
    <source>
        <dbReference type="EMBL" id="KAG5167055.1"/>
    </source>
</evidence>
<dbReference type="GO" id="GO:0050660">
    <property type="term" value="F:flavin adenine dinucleotide binding"/>
    <property type="evidence" value="ECO:0007669"/>
    <property type="project" value="InterPro"/>
</dbReference>
<evidence type="ECO:0000256" key="13">
    <source>
        <dbReference type="ARBA" id="ARBA00034050"/>
    </source>
</evidence>
<proteinExistence type="inferred from homology"/>
<evidence type="ECO:0000256" key="15">
    <source>
        <dbReference type="PIRSR" id="PIRSR000137-1"/>
    </source>
</evidence>
<dbReference type="InterPro" id="IPR012132">
    <property type="entry name" value="GMC_OxRdtase"/>
</dbReference>
<feature type="binding site" evidence="16">
    <location>
        <begin position="549"/>
        <end position="550"/>
    </location>
    <ligand>
        <name>FAD</name>
        <dbReference type="ChEBI" id="CHEBI:57692"/>
    </ligand>
</feature>
<keyword evidence="6" id="KW-0964">Secreted</keyword>
<evidence type="ECO:0000256" key="2">
    <source>
        <dbReference type="ARBA" id="ARBA00004613"/>
    </source>
</evidence>
<evidence type="ECO:0000256" key="3">
    <source>
        <dbReference type="ARBA" id="ARBA00010790"/>
    </source>
</evidence>
<comment type="catalytic activity">
    <reaction evidence="11">
        <text>pyranose + acceptor = pyranos-2,3-diulose + reduced acceptor.</text>
        <dbReference type="EC" id="1.1.99.29"/>
    </reaction>
</comment>
<protein>
    <recommendedName>
        <fullName evidence="5">pyranose dehydrogenase (acceptor)</fullName>
        <ecNumber evidence="5">1.1.99.29</ecNumber>
    </recommendedName>
</protein>
<evidence type="ECO:0000256" key="8">
    <source>
        <dbReference type="ARBA" id="ARBA00022827"/>
    </source>
</evidence>
<evidence type="ECO:0000256" key="17">
    <source>
        <dbReference type="SAM" id="SignalP"/>
    </source>
</evidence>